<comment type="function">
    <text evidence="5">Involved in ribosomal large subunit assembly.</text>
</comment>
<evidence type="ECO:0000256" key="3">
    <source>
        <dbReference type="ARBA" id="ARBA00022517"/>
    </source>
</evidence>
<dbReference type="PANTHER" id="PTHR17602:SF4">
    <property type="entry name" value="RIBOSOME BIOGENESIS REGULATORY PROTEIN HOMOLOG"/>
    <property type="match status" value="1"/>
</dbReference>
<dbReference type="PANTHER" id="PTHR17602">
    <property type="entry name" value="RIBOSOME BIOGENESIS REGULATORY PROTEIN"/>
    <property type="match status" value="1"/>
</dbReference>
<keyword evidence="4 5" id="KW-0539">Nucleus</keyword>
<dbReference type="Pfam" id="PF04939">
    <property type="entry name" value="RRS1"/>
    <property type="match status" value="1"/>
</dbReference>
<feature type="compositionally biased region" description="Basic and acidic residues" evidence="6">
    <location>
        <begin position="205"/>
        <end position="215"/>
    </location>
</feature>
<feature type="region of interest" description="Disordered" evidence="6">
    <location>
        <begin position="286"/>
        <end position="329"/>
    </location>
</feature>
<accession>A0ABC9D2Y6</accession>
<feature type="region of interest" description="Disordered" evidence="6">
    <location>
        <begin position="64"/>
        <end position="98"/>
    </location>
</feature>
<feature type="compositionally biased region" description="Basic residues" evidence="6">
    <location>
        <begin position="316"/>
        <end position="329"/>
    </location>
</feature>
<dbReference type="Proteomes" id="UP001497457">
    <property type="component" value="Chromosome 31b"/>
</dbReference>
<evidence type="ECO:0000256" key="1">
    <source>
        <dbReference type="ARBA" id="ARBA00004123"/>
    </source>
</evidence>
<feature type="region of interest" description="Disordered" evidence="6">
    <location>
        <begin position="143"/>
        <end position="172"/>
    </location>
</feature>
<protein>
    <recommendedName>
        <fullName evidence="5">Ribosome biogenesis regulatory protein</fullName>
    </recommendedName>
</protein>
<dbReference type="GO" id="GO:0005634">
    <property type="term" value="C:nucleus"/>
    <property type="evidence" value="ECO:0007669"/>
    <property type="project" value="UniProtKB-SubCell"/>
</dbReference>
<evidence type="ECO:0000256" key="6">
    <source>
        <dbReference type="SAM" id="MobiDB-lite"/>
    </source>
</evidence>
<dbReference type="InterPro" id="IPR007023">
    <property type="entry name" value="Ribosom_reg"/>
</dbReference>
<feature type="compositionally biased region" description="Basic and acidic residues" evidence="6">
    <location>
        <begin position="301"/>
        <end position="315"/>
    </location>
</feature>
<organism evidence="7 8">
    <name type="scientific">Urochloa decumbens</name>
    <dbReference type="NCBI Taxonomy" id="240449"/>
    <lineage>
        <taxon>Eukaryota</taxon>
        <taxon>Viridiplantae</taxon>
        <taxon>Streptophyta</taxon>
        <taxon>Embryophyta</taxon>
        <taxon>Tracheophyta</taxon>
        <taxon>Spermatophyta</taxon>
        <taxon>Magnoliopsida</taxon>
        <taxon>Liliopsida</taxon>
        <taxon>Poales</taxon>
        <taxon>Poaceae</taxon>
        <taxon>PACMAD clade</taxon>
        <taxon>Panicoideae</taxon>
        <taxon>Panicodae</taxon>
        <taxon>Paniceae</taxon>
        <taxon>Melinidinae</taxon>
        <taxon>Urochloa</taxon>
    </lineage>
</organism>
<feature type="compositionally biased region" description="Low complexity" evidence="6">
    <location>
        <begin position="219"/>
        <end position="230"/>
    </location>
</feature>
<evidence type="ECO:0000256" key="5">
    <source>
        <dbReference type="RuleBase" id="RU364132"/>
    </source>
</evidence>
<evidence type="ECO:0000256" key="4">
    <source>
        <dbReference type="ARBA" id="ARBA00023242"/>
    </source>
</evidence>
<proteinExistence type="inferred from homology"/>
<evidence type="ECO:0000313" key="7">
    <source>
        <dbReference type="EMBL" id="CAL5030499.1"/>
    </source>
</evidence>
<sequence>MAEGDTAMPAAASSCEVDLGNLMAYDPSHHLTAADASREELRQECLHKGAELAQAVANALFALPPSEDRDGPIVHLPPPTTRLPREKHLPRPKPPTKWELFAKAKGITKRKKNKREWDEQTQSWKRTYGYDRVNDDKDIPIIDAKATDEPGVDPFAQRRQEKKKQVEKQEKNRLENLKKAAKLGALPSHIQLAAKALPITGTKADLPKKSRKEDLENVAGMASSATASGGKFDEKLPGEKPPKHPGKHRKFLPVAEGKGMGNLEKQQNDKILNSLLARNSDEQLDVGKAITMYKVKKEKQRKKDKEMSSKSDKLKSQKKPFKKSSKKKA</sequence>
<keyword evidence="3 5" id="KW-0690">Ribosome biogenesis</keyword>
<dbReference type="AlphaFoldDB" id="A0ABC9D2Y6"/>
<dbReference type="EMBL" id="OZ075141">
    <property type="protein sequence ID" value="CAL5030499.1"/>
    <property type="molecule type" value="Genomic_DNA"/>
</dbReference>
<feature type="compositionally biased region" description="Basic and acidic residues" evidence="6">
    <location>
        <begin position="231"/>
        <end position="242"/>
    </location>
</feature>
<feature type="region of interest" description="Disordered" evidence="6">
    <location>
        <begin position="200"/>
        <end position="252"/>
    </location>
</feature>
<evidence type="ECO:0000313" key="8">
    <source>
        <dbReference type="Proteomes" id="UP001497457"/>
    </source>
</evidence>
<evidence type="ECO:0000256" key="2">
    <source>
        <dbReference type="ARBA" id="ARBA00010077"/>
    </source>
</evidence>
<keyword evidence="8" id="KW-1185">Reference proteome</keyword>
<comment type="subcellular location">
    <subcellularLocation>
        <location evidence="1 5">Nucleus</location>
    </subcellularLocation>
</comment>
<dbReference type="GO" id="GO:0042254">
    <property type="term" value="P:ribosome biogenesis"/>
    <property type="evidence" value="ECO:0007669"/>
    <property type="project" value="UniProtKB-KW"/>
</dbReference>
<feature type="compositionally biased region" description="Basic and acidic residues" evidence="6">
    <location>
        <begin position="156"/>
        <end position="172"/>
    </location>
</feature>
<reference evidence="7" key="1">
    <citation type="submission" date="2024-10" db="EMBL/GenBank/DDBJ databases">
        <authorList>
            <person name="Ryan C."/>
        </authorList>
    </citation>
    <scope>NUCLEOTIDE SEQUENCE [LARGE SCALE GENOMIC DNA]</scope>
</reference>
<gene>
    <name evidence="7" type="ORF">URODEC1_LOCUS81023</name>
</gene>
<name>A0ABC9D2Y6_9POAL</name>
<comment type="similarity">
    <text evidence="2 5">Belongs to the RRS1 family.</text>
</comment>